<protein>
    <submittedName>
        <fullName evidence="5">AraC family transcriptional regulator</fullName>
    </submittedName>
</protein>
<dbReference type="GO" id="GO:0005829">
    <property type="term" value="C:cytosol"/>
    <property type="evidence" value="ECO:0007669"/>
    <property type="project" value="TreeGrafter"/>
</dbReference>
<evidence type="ECO:0000313" key="6">
    <source>
        <dbReference type="Proteomes" id="UP000317839"/>
    </source>
</evidence>
<evidence type="ECO:0000256" key="3">
    <source>
        <dbReference type="ARBA" id="ARBA00023163"/>
    </source>
</evidence>
<dbReference type="GO" id="GO:0000976">
    <property type="term" value="F:transcription cis-regulatory region binding"/>
    <property type="evidence" value="ECO:0007669"/>
    <property type="project" value="TreeGrafter"/>
</dbReference>
<dbReference type="Gene3D" id="1.10.10.60">
    <property type="entry name" value="Homeodomain-like"/>
    <property type="match status" value="1"/>
</dbReference>
<dbReference type="InterPro" id="IPR018060">
    <property type="entry name" value="HTH_AraC"/>
</dbReference>
<keyword evidence="6" id="KW-1185">Reference proteome</keyword>
<dbReference type="GO" id="GO:0003700">
    <property type="term" value="F:DNA-binding transcription factor activity"/>
    <property type="evidence" value="ECO:0007669"/>
    <property type="project" value="InterPro"/>
</dbReference>
<dbReference type="PROSITE" id="PS01124">
    <property type="entry name" value="HTH_ARAC_FAMILY_2"/>
    <property type="match status" value="1"/>
</dbReference>
<keyword evidence="3" id="KW-0804">Transcription</keyword>
<dbReference type="RefSeq" id="WP_142943272.1">
    <property type="nucleotide sequence ID" value="NZ_VIKR01000004.1"/>
</dbReference>
<dbReference type="InterPro" id="IPR009057">
    <property type="entry name" value="Homeodomain-like_sf"/>
</dbReference>
<name>A0A545T7D4_9GAMM</name>
<sequence length="341" mass="38811">MPLEGKKHSILSLLPLLKVAEKFGLQPEILLAETGLNIDAMNGAAVIEQSFELEIIGQVLKAANDPLLGLKVGADLSFTSYATYAILLMTAPSLIQSIKAAGEFQSLSLLFSHLSIHREAQWVELRFTLPDVDERYKTFIADRDLIGSFAFMREFLDNKNLSQIKVGTARPKPHRKNFHQYTELLPILPKWNQPYNWFRIPNSMLRLEQKHGNLLAHKLYRLQAQELMRKFYPQADDRVAQVKQLLEGYDNGFPTVPEVAKMFGVSERTFRRQLSDSGTSYRLLLDSQKKARALDMLSRKTVTVAEMAESLDFAESASFLRAFKRWTGTTPKQYLISTQIS</sequence>
<organism evidence="5 6">
    <name type="scientific">Aliikangiella marina</name>
    <dbReference type="NCBI Taxonomy" id="1712262"/>
    <lineage>
        <taxon>Bacteria</taxon>
        <taxon>Pseudomonadati</taxon>
        <taxon>Pseudomonadota</taxon>
        <taxon>Gammaproteobacteria</taxon>
        <taxon>Oceanospirillales</taxon>
        <taxon>Pleioneaceae</taxon>
        <taxon>Aliikangiella</taxon>
    </lineage>
</organism>
<dbReference type="EMBL" id="VIKR01000004">
    <property type="protein sequence ID" value="TQV73140.1"/>
    <property type="molecule type" value="Genomic_DNA"/>
</dbReference>
<dbReference type="AlphaFoldDB" id="A0A545T7D4"/>
<feature type="domain" description="HTH araC/xylS-type" evidence="4">
    <location>
        <begin position="240"/>
        <end position="337"/>
    </location>
</feature>
<gene>
    <name evidence="5" type="ORF">FLL45_16955</name>
</gene>
<keyword evidence="1" id="KW-0805">Transcription regulation</keyword>
<dbReference type="SUPFAM" id="SSF46689">
    <property type="entry name" value="Homeodomain-like"/>
    <property type="match status" value="1"/>
</dbReference>
<dbReference type="PANTHER" id="PTHR47894:SF1">
    <property type="entry name" value="HTH-TYPE TRANSCRIPTIONAL REGULATOR VQSM"/>
    <property type="match status" value="1"/>
</dbReference>
<keyword evidence="2" id="KW-0238">DNA-binding</keyword>
<evidence type="ECO:0000256" key="2">
    <source>
        <dbReference type="ARBA" id="ARBA00023125"/>
    </source>
</evidence>
<reference evidence="5 6" key="1">
    <citation type="submission" date="2019-06" db="EMBL/GenBank/DDBJ databases">
        <title>Draft genome of Aliikangiella marina GYP-15.</title>
        <authorList>
            <person name="Wang G."/>
        </authorList>
    </citation>
    <scope>NUCLEOTIDE SEQUENCE [LARGE SCALE GENOMIC DNA]</scope>
    <source>
        <strain evidence="5 6">GYP-15</strain>
    </source>
</reference>
<dbReference type="Pfam" id="PF12625">
    <property type="entry name" value="Arabinose_bd"/>
    <property type="match status" value="1"/>
</dbReference>
<proteinExistence type="predicted"/>
<comment type="caution">
    <text evidence="5">The sequence shown here is derived from an EMBL/GenBank/DDBJ whole genome shotgun (WGS) entry which is preliminary data.</text>
</comment>
<dbReference type="InterPro" id="IPR032687">
    <property type="entry name" value="AraC-type_N"/>
</dbReference>
<dbReference type="SMART" id="SM00342">
    <property type="entry name" value="HTH_ARAC"/>
    <property type="match status" value="1"/>
</dbReference>
<evidence type="ECO:0000256" key="1">
    <source>
        <dbReference type="ARBA" id="ARBA00023015"/>
    </source>
</evidence>
<evidence type="ECO:0000313" key="5">
    <source>
        <dbReference type="EMBL" id="TQV73140.1"/>
    </source>
</evidence>
<dbReference type="Proteomes" id="UP000317839">
    <property type="component" value="Unassembled WGS sequence"/>
</dbReference>
<dbReference type="Pfam" id="PF12833">
    <property type="entry name" value="HTH_18"/>
    <property type="match status" value="1"/>
</dbReference>
<evidence type="ECO:0000259" key="4">
    <source>
        <dbReference type="PROSITE" id="PS01124"/>
    </source>
</evidence>
<dbReference type="PANTHER" id="PTHR47894">
    <property type="entry name" value="HTH-TYPE TRANSCRIPTIONAL REGULATOR GADX"/>
    <property type="match status" value="1"/>
</dbReference>
<accession>A0A545T7D4</accession>
<dbReference type="OrthoDB" id="5722175at2"/>